<dbReference type="RefSeq" id="WP_005683566.1">
    <property type="nucleotide sequence ID" value="NZ_ADNC01000020.1"/>
</dbReference>
<dbReference type="Proteomes" id="UP000004757">
    <property type="component" value="Unassembled WGS sequence"/>
</dbReference>
<evidence type="ECO:0000313" key="3">
    <source>
        <dbReference type="Proteomes" id="UP000004757"/>
    </source>
</evidence>
<dbReference type="AlphaFoldDB" id="D4XVZ9"/>
<keyword evidence="1" id="KW-0732">Signal</keyword>
<dbReference type="STRING" id="747682.MALL_0020"/>
<dbReference type="PROSITE" id="PS51257">
    <property type="entry name" value="PROKAR_LIPOPROTEIN"/>
    <property type="match status" value="1"/>
</dbReference>
<dbReference type="EMBL" id="ADNC01000020">
    <property type="protein sequence ID" value="EFF41462.1"/>
    <property type="molecule type" value="Genomic_DNA"/>
</dbReference>
<accession>D4XVZ9</accession>
<dbReference type="eggNOG" id="COG1579">
    <property type="taxonomic scope" value="Bacteria"/>
</dbReference>
<protein>
    <submittedName>
        <fullName evidence="2">Bacterial extracellular solute-binding protein, family 5</fullName>
    </submittedName>
</protein>
<dbReference type="InterPro" id="IPR016880">
    <property type="entry name" value="ABC_oligopep_solut-bd_myco_prd"/>
</dbReference>
<organism evidence="2 3">
    <name type="scientific">Mycoplasmopsis alligatoris A21JP2</name>
    <dbReference type="NCBI Taxonomy" id="747682"/>
    <lineage>
        <taxon>Bacteria</taxon>
        <taxon>Bacillati</taxon>
        <taxon>Mycoplasmatota</taxon>
        <taxon>Mycoplasmoidales</taxon>
        <taxon>Metamycoplasmataceae</taxon>
        <taxon>Mycoplasmopsis</taxon>
    </lineage>
</organism>
<dbReference type="Gene3D" id="3.10.105.10">
    <property type="entry name" value="Dipeptide-binding Protein, Domain 3"/>
    <property type="match status" value="2"/>
</dbReference>
<reference evidence="2 3" key="1">
    <citation type="submission" date="2010-03" db="EMBL/GenBank/DDBJ databases">
        <authorList>
            <person name="Glass J.I."/>
            <person name="Benders G.A."/>
            <person name="Durkin A.S."/>
            <person name="Farmerie W.G."/>
            <person name="Hlavinka K."/>
            <person name="Hostetler J."/>
            <person name="Jackson J."/>
            <person name="May M.A."/>
            <person name="Miller R.H."/>
            <person name="Paralanov V."/>
            <person name="Radune D."/>
            <person name="Szczypinski B."/>
            <person name="Brown D.R."/>
        </authorList>
    </citation>
    <scope>NUCLEOTIDE SEQUENCE [LARGE SCALE GENOMIC DNA]</scope>
    <source>
        <strain evidence="2 3">A21JP2</strain>
    </source>
</reference>
<proteinExistence type="predicted"/>
<evidence type="ECO:0000313" key="2">
    <source>
        <dbReference type="EMBL" id="EFF41462.1"/>
    </source>
</evidence>
<dbReference type="Gene3D" id="3.40.190.10">
    <property type="entry name" value="Periplasmic binding protein-like II"/>
    <property type="match status" value="1"/>
</dbReference>
<dbReference type="GO" id="GO:1904680">
    <property type="term" value="F:peptide transmembrane transporter activity"/>
    <property type="evidence" value="ECO:0007669"/>
    <property type="project" value="TreeGrafter"/>
</dbReference>
<dbReference type="OrthoDB" id="403896at2"/>
<name>D4XVZ9_9BACT</name>
<feature type="chain" id="PRO_5003067851" evidence="1">
    <location>
        <begin position="22"/>
        <end position="991"/>
    </location>
</feature>
<sequence length="991" mass="113232">MKKTKILLLSSIIATSVPVFIASCSKNSELDKQEVVKVHNYDFGLATDPINNLNYVKYKSVDRILPSLVDGFIKTGPNDGLKQVLPHSKYTMVMMEPGIGQEDAKFDTYFNNNKAKFNAENTNGYGGISGSFYQLDNFGFTGGLGAPSQDNIQETAIVYAYRNPKNPNNYMAFTGMLNKGLNKWSNGDVVTGQDMQDYLHYILDLNTGSQKLDTLIKFGFRSVNKFIDAQKEYVRKYNKNYKNPFGKRGFIFNKEENRYVQNHDELIWQSQTGDADGNAIDKVEVEAIKKAALELGFYTGQLFHDYSNKDIAEWKKLPENKNFKLDAAVQDFWIPVANAEPRKIRLIKNEYANPYQKFNDELVGEYKALSSDEYSFTVIFDENNTPGLVFLLTHVMFEIFPINRKFVETEAGGIANYGSKANLFLTTGPYDLAEVELGPQGYIMLKKNDNYYTAENTLSKLIKIYFSTDKVINATLFEDGYISQAFIPANKMNSYWTNAEYKNFLNKNSGYGTIAFGFNLDNETNANSYIQDQDLRNAIYHAVDRESILKSVGWDFSFPVNTWTAFGQYKTSDGVSLELFLDGKKVKAKDGTEFDLQNYSQYVHLAKSYNFEKTHRTDLTFAPKTAQFYLERFKAKHPDLKKVTIKYLNNSTDEHKKAGQYLADALNKAFGGFVELDVKSLPENTYASFIEEGKYDIIYQNYDKLGGNGVHDYVAAFFEPDEIDSMIQKSIGFKYNPSGSFTFANYVSDLVSEATKNTAKNVIEPLINVDKNIPDIDAALKDLREHYTGFNKENFVKKYSSLYAQEFAKVKAKFPNLANKEKELFTEEFYTYIFEALIATKDNIYQGRIKKLYNIYLINVLGLDKITELTKDTMKRLNIPAIFWKKFVQLAYKQSKENISAYSSRIDALFSGNFSKEELAENWNEAKIFEFVAELEKIVRDASPVIPLMEVDTNWEITKIGGVNSLYTFSLQYAYDFTRPPRPGLPRKREG</sequence>
<keyword evidence="3" id="KW-1185">Reference proteome</keyword>
<dbReference type="Gene3D" id="3.90.76.10">
    <property type="entry name" value="Dipeptide-binding Protein, Domain 1"/>
    <property type="match status" value="1"/>
</dbReference>
<gene>
    <name evidence="2" type="ORF">MALL_0020</name>
</gene>
<dbReference type="PANTHER" id="PTHR30290">
    <property type="entry name" value="PERIPLASMIC BINDING COMPONENT OF ABC TRANSPORTER"/>
    <property type="match status" value="1"/>
</dbReference>
<dbReference type="PIRSF" id="PIRSF028335">
    <property type="entry name" value="ABC_oligopep_OppA_prd"/>
    <property type="match status" value="1"/>
</dbReference>
<comment type="caution">
    <text evidence="2">The sequence shown here is derived from an EMBL/GenBank/DDBJ whole genome shotgun (WGS) entry which is preliminary data.</text>
</comment>
<evidence type="ECO:0000256" key="1">
    <source>
        <dbReference type="SAM" id="SignalP"/>
    </source>
</evidence>
<dbReference type="SUPFAM" id="SSF53850">
    <property type="entry name" value="Periplasmic binding protein-like II"/>
    <property type="match status" value="1"/>
</dbReference>
<dbReference type="GO" id="GO:0015833">
    <property type="term" value="P:peptide transport"/>
    <property type="evidence" value="ECO:0007669"/>
    <property type="project" value="TreeGrafter"/>
</dbReference>
<dbReference type="InterPro" id="IPR039424">
    <property type="entry name" value="SBP_5"/>
</dbReference>
<feature type="signal peptide" evidence="1">
    <location>
        <begin position="1"/>
        <end position="21"/>
    </location>
</feature>
<dbReference type="eggNOG" id="COG4166">
    <property type="taxonomic scope" value="Bacteria"/>
</dbReference>